<feature type="compositionally biased region" description="Low complexity" evidence="1">
    <location>
        <begin position="423"/>
        <end position="439"/>
    </location>
</feature>
<protein>
    <submittedName>
        <fullName evidence="3">Uncharacterized protein</fullName>
    </submittedName>
</protein>
<feature type="compositionally biased region" description="Low complexity" evidence="1">
    <location>
        <begin position="605"/>
        <end position="616"/>
    </location>
</feature>
<organism evidence="3 5">
    <name type="scientific">Volvox reticuliferus</name>
    <dbReference type="NCBI Taxonomy" id="1737510"/>
    <lineage>
        <taxon>Eukaryota</taxon>
        <taxon>Viridiplantae</taxon>
        <taxon>Chlorophyta</taxon>
        <taxon>core chlorophytes</taxon>
        <taxon>Chlorophyceae</taxon>
        <taxon>CS clade</taxon>
        <taxon>Chlamydomonadales</taxon>
        <taxon>Volvocaceae</taxon>
        <taxon>Volvox</taxon>
    </lineage>
</organism>
<evidence type="ECO:0000256" key="1">
    <source>
        <dbReference type="SAM" id="MobiDB-lite"/>
    </source>
</evidence>
<feature type="region of interest" description="Disordered" evidence="1">
    <location>
        <begin position="329"/>
        <end position="365"/>
    </location>
</feature>
<feature type="region of interest" description="Disordered" evidence="1">
    <location>
        <begin position="1409"/>
        <end position="1428"/>
    </location>
</feature>
<dbReference type="EMBL" id="BNCP01000004">
    <property type="protein sequence ID" value="GIL72337.1"/>
    <property type="molecule type" value="Genomic_DNA"/>
</dbReference>
<dbReference type="Proteomes" id="UP000747110">
    <property type="component" value="Unassembled WGS sequence"/>
</dbReference>
<evidence type="ECO:0000313" key="5">
    <source>
        <dbReference type="Proteomes" id="UP000747110"/>
    </source>
</evidence>
<dbReference type="EMBL" id="BNCQ01000006">
    <property type="protein sequence ID" value="GIL98804.1"/>
    <property type="molecule type" value="Genomic_DNA"/>
</dbReference>
<feature type="compositionally biased region" description="Pro residues" evidence="1">
    <location>
        <begin position="165"/>
        <end position="176"/>
    </location>
</feature>
<comment type="caution">
    <text evidence="3">The sequence shown here is derived from an EMBL/GenBank/DDBJ whole genome shotgun (WGS) entry which is preliminary data.</text>
</comment>
<feature type="transmembrane region" description="Helical" evidence="2">
    <location>
        <begin position="1369"/>
        <end position="1391"/>
    </location>
</feature>
<feature type="compositionally biased region" description="Basic and acidic residues" evidence="1">
    <location>
        <begin position="909"/>
        <end position="920"/>
    </location>
</feature>
<evidence type="ECO:0000313" key="3">
    <source>
        <dbReference type="EMBL" id="GIL72337.1"/>
    </source>
</evidence>
<dbReference type="InterPro" id="IPR021950">
    <property type="entry name" value="Spt20"/>
</dbReference>
<gene>
    <name evidence="3" type="ORF">Vretifemale_2662</name>
    <name evidence="4" type="ORF">Vretimale_4000</name>
</gene>
<sequence>MRSAPCVLMPLSFYRRRVSPLLNTIQRQLVSVFDLVIQWRFSPYALRYLGQMTRILDAPSVALFQFLRMLGYRPQAIHRAPRMATSNIGKEAEATTTHASMQGTCTVVGSTTEATSMATSMVISDVAATSASPLTAAGTEGEMRAGELTQALPVFRTEANSVQSPSPPSGPEPPAARWPGELAAALNCRVSAGAEVPPRRRVAAESDAATTAMRPEPYRPFNRMPTWAGPYAVQLQARANRVTPTGAAVNHAGTATAPAVPPLRGYVGRTRLVCTRLKIQGAHPADVPEGYEERIAAVLAAADLQLEGVYIRPGCIELIVDARSMGRSRRRAAADYSPGARRARLDAHLQPPSRHGAGRASATSAAEMASSAPAACSVNIASNCLGLTSSPTSAPISVPLCGSQHPTKLRTQRSSLPLVCDNSGSDSSSSSSSSGDYSSPVWREVPHLLDQHNGFIGEFSTDSDDNGGSSSGRLSVVDVGELIRALKLPCDGLTLEHSSTQTLCEEPEVPGPWALNPGSVAAVTSAAGAAVMAAGAAVPLPTDLGLVEGGSQRIGGLVAPPRRMPGGMAIPEVPAIQLAPPTMPQLLSVSPRVLLTRSCRSTSGATTTTTTTTTATNNSDNDNHTAITTSVSVSGGNTASSGGGGGSGGGQHSAASSSDTVELVLLISCTDDRVPELLFRSQSSYLPATVTGCVLVGSPVGAGGQGFDILICTITLPVAMLPDEPGLLVAEVRWDGHLQGSAMPLLLVDDAEVGGELQAAVEDWRGSLVELEDILLDLACFFYHARRLRPRTEAPPTAAGGARGRQAHPPMPAEGAVVESLPSLHGPVSDVYDMYDGTPAAVVRGQVSELGLHMATWMASCPAGWTRILTRIRTDLASLGVSEVATLGVRHHHQSPYHQHLQQHQQAFRQDHQDLNHDEQQEQQQQQQSQQRRRRGGGSGNRGGAAVEDGYGDNGDDVRNADNRKASTAAAAPVGRGGARPVFAGNLDGGSGASSGLSGVTTAAASLLLASSAAVGPAPVPGSLQQTPTAIVASPAQLQQQGPQYSSPPDGSLHATGEVAMVGGYLAWVAAPTAAVAAAATGSAPLRYLAGADETIPESGSGSVPAPSSAAAFDLPRAIVSQPGHSSMQAQTLIPSSVCCSGDPCVGEQAYGKPLNPWVITMGLSHSSPVYRKPVALASALVTAAWARVQVCGVDYSCLMAADYQAFVADYTIHLTQTRNIVTLSCLLLLAIRTWLETTATTAATAGDARILFLRTMVPPAVSCLPSCVSMLSRPFLSRGAWQRLLSLMRLPQLLAFCVGASLIAWGGFPAAAAIRSYELGASAFISDGIVHIVASMLLPIPVLLVSLLRMPVHMALWTAVGAPFGTRWAAVRAAAVACLSVITSICWHTYLHGVYRRRRWACGSTSSAQQQQQQQQQQQAQQHAKTD</sequence>
<keyword evidence="2" id="KW-1133">Transmembrane helix</keyword>
<feature type="region of interest" description="Disordered" evidence="1">
    <location>
        <begin position="412"/>
        <end position="440"/>
    </location>
</feature>
<keyword evidence="2" id="KW-0472">Membrane</keyword>
<evidence type="ECO:0000256" key="2">
    <source>
        <dbReference type="SAM" id="Phobius"/>
    </source>
</evidence>
<dbReference type="GO" id="GO:0003712">
    <property type="term" value="F:transcription coregulator activity"/>
    <property type="evidence" value="ECO:0007669"/>
    <property type="project" value="InterPro"/>
</dbReference>
<feature type="transmembrane region" description="Helical" evidence="2">
    <location>
        <begin position="1294"/>
        <end position="1318"/>
    </location>
</feature>
<keyword evidence="2" id="KW-0812">Transmembrane</keyword>
<dbReference type="GO" id="GO:0006357">
    <property type="term" value="P:regulation of transcription by RNA polymerase II"/>
    <property type="evidence" value="ECO:0007669"/>
    <property type="project" value="TreeGrafter"/>
</dbReference>
<evidence type="ECO:0000313" key="4">
    <source>
        <dbReference type="EMBL" id="GIL98804.1"/>
    </source>
</evidence>
<dbReference type="Proteomes" id="UP000722791">
    <property type="component" value="Unassembled WGS sequence"/>
</dbReference>
<keyword evidence="5" id="KW-1185">Reference proteome</keyword>
<accession>A0A8J4FF25</accession>
<feature type="region of interest" description="Disordered" evidence="1">
    <location>
        <begin position="158"/>
        <end position="178"/>
    </location>
</feature>
<feature type="compositionally biased region" description="Gly residues" evidence="1">
    <location>
        <begin position="641"/>
        <end position="651"/>
    </location>
</feature>
<feature type="region of interest" description="Disordered" evidence="1">
    <location>
        <begin position="793"/>
        <end position="813"/>
    </location>
</feature>
<proteinExistence type="predicted"/>
<dbReference type="PANTHER" id="PTHR13526">
    <property type="entry name" value="TRANSCRIPTION FACTOR SPT20 HOMOLOG"/>
    <property type="match status" value="1"/>
</dbReference>
<name>A0A8J4FF25_9CHLO</name>
<feature type="compositionally biased region" description="Polar residues" evidence="1">
    <location>
        <begin position="617"/>
        <end position="627"/>
    </location>
</feature>
<feature type="compositionally biased region" description="Low complexity" evidence="1">
    <location>
        <begin position="628"/>
        <end position="640"/>
    </location>
</feature>
<dbReference type="PANTHER" id="PTHR13526:SF8">
    <property type="entry name" value="TRANSCRIPTION FACTOR SPT20 HOMOLOG"/>
    <property type="match status" value="1"/>
</dbReference>
<dbReference type="GO" id="GO:0000124">
    <property type="term" value="C:SAGA complex"/>
    <property type="evidence" value="ECO:0007669"/>
    <property type="project" value="InterPro"/>
</dbReference>
<dbReference type="OrthoDB" id="549628at2759"/>
<feature type="compositionally biased region" description="Low complexity" evidence="1">
    <location>
        <begin position="896"/>
        <end position="908"/>
    </location>
</feature>
<feature type="region of interest" description="Disordered" evidence="1">
    <location>
        <begin position="892"/>
        <end position="961"/>
    </location>
</feature>
<feature type="region of interest" description="Disordered" evidence="1">
    <location>
        <begin position="600"/>
        <end position="655"/>
    </location>
</feature>
<feature type="transmembrane region" description="Helical" evidence="2">
    <location>
        <begin position="1330"/>
        <end position="1349"/>
    </location>
</feature>
<reference evidence="3" key="1">
    <citation type="journal article" date="2021" name="Proc. Natl. Acad. Sci. U.S.A.">
        <title>Three genomes in the algal genus Volvox reveal the fate of a haploid sex-determining region after a transition to homothallism.</title>
        <authorList>
            <person name="Yamamoto K."/>
            <person name="Hamaji T."/>
            <person name="Kawai-Toyooka H."/>
            <person name="Matsuzaki R."/>
            <person name="Takahashi F."/>
            <person name="Nishimura Y."/>
            <person name="Kawachi M."/>
            <person name="Noguchi H."/>
            <person name="Minakuchi Y."/>
            <person name="Umen J.G."/>
            <person name="Toyoda A."/>
            <person name="Nozaki H."/>
        </authorList>
    </citation>
    <scope>NUCLEOTIDE SEQUENCE</scope>
    <source>
        <strain evidence="4">NIES-3785</strain>
        <strain evidence="3">NIES-3786</strain>
    </source>
</reference>